<protein>
    <submittedName>
        <fullName evidence="1">Uncharacterized protein</fullName>
    </submittedName>
</protein>
<evidence type="ECO:0000313" key="2">
    <source>
        <dbReference type="Proteomes" id="UP001281761"/>
    </source>
</evidence>
<sequence length="240" mass="27377">MSPLPRRGDVTCIRYWRIRDEKNAYSVLVRLKADSFVSLRGVEVESSHLRKLNITDDVEKYNHRETIFLKVVIPSSPFVTLLIPDRYILNERLSESFMDLLAKLLQIGPSHQPTLETINISLKEWNAEGPEVIKSGKRMMQALFSEGFDDTLEQMLKHDNDGINGIILVEDYSTPSLRTLLGCWENADCWCRRTDSGITSNHHEMVYSFGFIVLNAAVVDCHVVNRPLSKHFLASLNGTL</sequence>
<dbReference type="EMBL" id="JARBJD010000038">
    <property type="protein sequence ID" value="KAK2958398.1"/>
    <property type="molecule type" value="Genomic_DNA"/>
</dbReference>
<organism evidence="1 2">
    <name type="scientific">Blattamonas nauphoetae</name>
    <dbReference type="NCBI Taxonomy" id="2049346"/>
    <lineage>
        <taxon>Eukaryota</taxon>
        <taxon>Metamonada</taxon>
        <taxon>Preaxostyla</taxon>
        <taxon>Oxymonadida</taxon>
        <taxon>Blattamonas</taxon>
    </lineage>
</organism>
<evidence type="ECO:0000313" key="1">
    <source>
        <dbReference type="EMBL" id="KAK2958398.1"/>
    </source>
</evidence>
<gene>
    <name evidence="1" type="ORF">BLNAU_6668</name>
</gene>
<comment type="caution">
    <text evidence="1">The sequence shown here is derived from an EMBL/GenBank/DDBJ whole genome shotgun (WGS) entry which is preliminary data.</text>
</comment>
<keyword evidence="2" id="KW-1185">Reference proteome</keyword>
<proteinExistence type="predicted"/>
<dbReference type="Proteomes" id="UP001281761">
    <property type="component" value="Unassembled WGS sequence"/>
</dbReference>
<reference evidence="1 2" key="1">
    <citation type="journal article" date="2022" name="bioRxiv">
        <title>Genomics of Preaxostyla Flagellates Illuminates Evolutionary Transitions and the Path Towards Mitochondrial Loss.</title>
        <authorList>
            <person name="Novak L.V.F."/>
            <person name="Treitli S.C."/>
            <person name="Pyrih J."/>
            <person name="Halakuc P."/>
            <person name="Pipaliya S.V."/>
            <person name="Vacek V."/>
            <person name="Brzon O."/>
            <person name="Soukal P."/>
            <person name="Eme L."/>
            <person name="Dacks J.B."/>
            <person name="Karnkowska A."/>
            <person name="Elias M."/>
            <person name="Hampl V."/>
        </authorList>
    </citation>
    <scope>NUCLEOTIDE SEQUENCE [LARGE SCALE GENOMIC DNA]</scope>
    <source>
        <strain evidence="1">NAU3</strain>
        <tissue evidence="1">Gut</tissue>
    </source>
</reference>
<accession>A0ABQ9Y3S6</accession>
<name>A0ABQ9Y3S6_9EUKA</name>